<protein>
    <submittedName>
        <fullName evidence="2">Uncharacterized protein</fullName>
    </submittedName>
</protein>
<feature type="non-terminal residue" evidence="2">
    <location>
        <position position="1"/>
    </location>
</feature>
<evidence type="ECO:0000313" key="3">
    <source>
        <dbReference type="Proteomes" id="UP001642360"/>
    </source>
</evidence>
<organism evidence="2 3">
    <name type="scientific">Ilex paraguariensis</name>
    <name type="common">yerba mate</name>
    <dbReference type="NCBI Taxonomy" id="185542"/>
    <lineage>
        <taxon>Eukaryota</taxon>
        <taxon>Viridiplantae</taxon>
        <taxon>Streptophyta</taxon>
        <taxon>Embryophyta</taxon>
        <taxon>Tracheophyta</taxon>
        <taxon>Spermatophyta</taxon>
        <taxon>Magnoliopsida</taxon>
        <taxon>eudicotyledons</taxon>
        <taxon>Gunneridae</taxon>
        <taxon>Pentapetalae</taxon>
        <taxon>asterids</taxon>
        <taxon>campanulids</taxon>
        <taxon>Aquifoliales</taxon>
        <taxon>Aquifoliaceae</taxon>
        <taxon>Ilex</taxon>
    </lineage>
</organism>
<sequence>VFLVQYLAISDYNYWLKSQKRPMVRKKPNGRGDENLAAMQGGGGKSKKKSMPIDDDEYSIGTELYGELSFRKRKRCQLVIKKKGKKGSLKSSGTKE</sequence>
<dbReference type="EMBL" id="CAUOFW020009946">
    <property type="protein sequence ID" value="CAK9187358.1"/>
    <property type="molecule type" value="Genomic_DNA"/>
</dbReference>
<keyword evidence="3" id="KW-1185">Reference proteome</keyword>
<name>A0ABC8V1Z4_9AQUA</name>
<evidence type="ECO:0000313" key="2">
    <source>
        <dbReference type="EMBL" id="CAK9187358.1"/>
    </source>
</evidence>
<dbReference type="Proteomes" id="UP001642360">
    <property type="component" value="Unassembled WGS sequence"/>
</dbReference>
<feature type="region of interest" description="Disordered" evidence="1">
    <location>
        <begin position="22"/>
        <end position="54"/>
    </location>
</feature>
<proteinExistence type="predicted"/>
<evidence type="ECO:0000256" key="1">
    <source>
        <dbReference type="SAM" id="MobiDB-lite"/>
    </source>
</evidence>
<dbReference type="AlphaFoldDB" id="A0ABC8V1Z4"/>
<comment type="caution">
    <text evidence="2">The sequence shown here is derived from an EMBL/GenBank/DDBJ whole genome shotgun (WGS) entry which is preliminary data.</text>
</comment>
<gene>
    <name evidence="2" type="ORF">ILEXP_LOCUS57902</name>
</gene>
<accession>A0ABC8V1Z4</accession>
<reference evidence="2 3" key="1">
    <citation type="submission" date="2024-02" db="EMBL/GenBank/DDBJ databases">
        <authorList>
            <person name="Vignale AGUSTIN F."/>
            <person name="Sosa J E."/>
            <person name="Modenutti C."/>
        </authorList>
    </citation>
    <scope>NUCLEOTIDE SEQUENCE [LARGE SCALE GENOMIC DNA]</scope>
</reference>